<keyword evidence="3" id="KW-1185">Reference proteome</keyword>
<keyword evidence="1" id="KW-1003">Cell membrane</keyword>
<dbReference type="NCBIfam" id="TIGR00278">
    <property type="entry name" value="membrane protein insertion efficiency factor YidD"/>
    <property type="match status" value="1"/>
</dbReference>
<dbReference type="SMART" id="SM01234">
    <property type="entry name" value="Haemolytic"/>
    <property type="match status" value="1"/>
</dbReference>
<evidence type="ECO:0000256" key="1">
    <source>
        <dbReference type="HAMAP-Rule" id="MF_00386"/>
    </source>
</evidence>
<protein>
    <recommendedName>
        <fullName evidence="1">Putative membrane protein insertion efficiency factor</fullName>
    </recommendedName>
</protein>
<dbReference type="Proteomes" id="UP001244136">
    <property type="component" value="Chromosome"/>
</dbReference>
<dbReference type="HAMAP" id="MF_00386">
    <property type="entry name" value="UPF0161_YidD"/>
    <property type="match status" value="1"/>
</dbReference>
<reference evidence="2 3" key="1">
    <citation type="journal article" date="2008" name="Int. J. Syst. Evol. Microbiol.">
        <title>Tessaracoccus flavescens sp. nov., isolated from marine sediment.</title>
        <authorList>
            <person name="Lee D.W."/>
            <person name="Lee S.D."/>
        </authorList>
    </citation>
    <scope>NUCLEOTIDE SEQUENCE [LARGE SCALE GENOMIC DNA]</scope>
    <source>
        <strain evidence="2 3">T21</strain>
    </source>
</reference>
<keyword evidence="1" id="KW-0472">Membrane</keyword>
<evidence type="ECO:0000313" key="3">
    <source>
        <dbReference type="Proteomes" id="UP001244136"/>
    </source>
</evidence>
<comment type="function">
    <text evidence="1">Could be involved in insertion of integral membrane proteins into the membrane.</text>
</comment>
<proteinExistence type="inferred from homology"/>
<evidence type="ECO:0000313" key="2">
    <source>
        <dbReference type="EMBL" id="WGT47245.1"/>
    </source>
</evidence>
<dbReference type="Pfam" id="PF01809">
    <property type="entry name" value="YidD"/>
    <property type="match status" value="1"/>
</dbReference>
<dbReference type="PANTHER" id="PTHR33383:SF1">
    <property type="entry name" value="MEMBRANE PROTEIN INSERTION EFFICIENCY FACTOR-RELATED"/>
    <property type="match status" value="1"/>
</dbReference>
<organism evidence="2 3">
    <name type="scientific">Tessaracoccus lacteus</name>
    <dbReference type="NCBI Taxonomy" id="3041766"/>
    <lineage>
        <taxon>Bacteria</taxon>
        <taxon>Bacillati</taxon>
        <taxon>Actinomycetota</taxon>
        <taxon>Actinomycetes</taxon>
        <taxon>Propionibacteriales</taxon>
        <taxon>Propionibacteriaceae</taxon>
        <taxon>Tessaracoccus</taxon>
    </lineage>
</organism>
<dbReference type="PANTHER" id="PTHR33383">
    <property type="entry name" value="MEMBRANE PROTEIN INSERTION EFFICIENCY FACTOR-RELATED"/>
    <property type="match status" value="1"/>
</dbReference>
<dbReference type="EMBL" id="CP123967">
    <property type="protein sequence ID" value="WGT47245.1"/>
    <property type="molecule type" value="Genomic_DNA"/>
</dbReference>
<sequence>MLKYPLMWFVRGWRRFVSPVYGDVCKFHPTCSAYGLRALEVHGALKGSALTGARLLRCHPWSMGGVDYVPGTPEAEAWARQVSEESRGAKPRTNIEVA</sequence>
<accession>A0ABY8PXL8</accession>
<name>A0ABY8PXL8_9ACTN</name>
<gene>
    <name evidence="2" type="primary">yidD</name>
    <name evidence="2" type="ORF">QH948_00175</name>
</gene>
<dbReference type="InterPro" id="IPR002696">
    <property type="entry name" value="Membr_insert_effic_factor_YidD"/>
</dbReference>
<comment type="similarity">
    <text evidence="1">Belongs to the UPF0161 family.</text>
</comment>
<comment type="subcellular location">
    <subcellularLocation>
        <location evidence="1">Cell membrane</location>
        <topology evidence="1">Peripheral membrane protein</topology>
        <orientation evidence="1">Cytoplasmic side</orientation>
    </subcellularLocation>
</comment>
<dbReference type="RefSeq" id="WP_281144979.1">
    <property type="nucleotide sequence ID" value="NZ_CP123967.1"/>
</dbReference>